<sequence>MSAKRYLEEAIKKIHPDARPGYPNAINWLAVSLRMIADQKKREAKLASSDVEREKLVTAAAELYREAGEKYEETHGLPLARMPRSLLMDAHLTRGLSYSVQNITEEDAHRAAALLDDAIKEMKAALEFADGTDAIRLEGAIASHKTKRCVREIGLHKKDAEKRDRLLDEAIDYLGEASESFGNLGETGACSSKTCDGCRHLYTALGLIRDDHRKRSNQKFTDAIYEIRSAKKCYQSILNELGTDVVDQVTKLLERVEKNLKGLEGSNREGAVDATNNVFDALDEIAGVGLRNMIKILVWDEAGNVTEKRIPDEVPTGGSSANAKEGGISAAFGTVKDSTIHIGDNTIVDSNKEPPPERRKSISRWDLILSAISGVSVDAIAIILIHYYFEESVKSHPILLVILFVVTIFTIIFIRNKLSNSNT</sequence>
<protein>
    <submittedName>
        <fullName evidence="2">Uncharacterized protein</fullName>
    </submittedName>
</protein>
<feature type="transmembrane region" description="Helical" evidence="1">
    <location>
        <begin position="395"/>
        <end position="414"/>
    </location>
</feature>
<dbReference type="Proteomes" id="UP000634805">
    <property type="component" value="Unassembled WGS sequence"/>
</dbReference>
<dbReference type="AlphaFoldDB" id="A0A811TKN1"/>
<reference evidence="2" key="1">
    <citation type="submission" date="2020-10" db="EMBL/GenBank/DDBJ databases">
        <authorList>
            <person name="Hahn C.J."/>
            <person name="Laso-Perez R."/>
            <person name="Vulcano F."/>
            <person name="Vaziourakis K.-M."/>
            <person name="Stokke R."/>
            <person name="Steen I.H."/>
            <person name="Teske A."/>
            <person name="Boetius A."/>
            <person name="Liebeke M."/>
            <person name="Amann R."/>
            <person name="Knittel K."/>
        </authorList>
    </citation>
    <scope>NUCLEOTIDE SEQUENCE</scope>
    <source>
        <strain evidence="2">Gfbio:e3339647-f889-4370-9287-4fb5cb688e4c:AG392D22_GoMArc1</strain>
    </source>
</reference>
<proteinExistence type="predicted"/>
<feature type="transmembrane region" description="Helical" evidence="1">
    <location>
        <begin position="367"/>
        <end position="389"/>
    </location>
</feature>
<organism evidence="2 3">
    <name type="scientific">Candidatus Argoarchaeum ethanivorans</name>
    <dbReference type="NCBI Taxonomy" id="2608793"/>
    <lineage>
        <taxon>Archaea</taxon>
        <taxon>Methanobacteriati</taxon>
        <taxon>Methanobacteriota</taxon>
        <taxon>Stenosarchaea group</taxon>
        <taxon>Methanomicrobia</taxon>
        <taxon>Methanosarcinales</taxon>
        <taxon>Methanosarcinales incertae sedis</taxon>
        <taxon>GOM Arc I cluster</taxon>
        <taxon>Candidatus Argoarchaeum</taxon>
    </lineage>
</organism>
<name>A0A811TKN1_9EURY</name>
<keyword evidence="1" id="KW-0812">Transmembrane</keyword>
<keyword evidence="1" id="KW-0472">Membrane</keyword>
<comment type="caution">
    <text evidence="2">The sequence shown here is derived from an EMBL/GenBank/DDBJ whole genome shotgun (WGS) entry which is preliminary data.</text>
</comment>
<evidence type="ECO:0000256" key="1">
    <source>
        <dbReference type="SAM" id="Phobius"/>
    </source>
</evidence>
<keyword evidence="1" id="KW-1133">Transmembrane helix</keyword>
<gene>
    <name evidence="2" type="ORF">EMLJLAPB_01083</name>
</gene>
<evidence type="ECO:0000313" key="3">
    <source>
        <dbReference type="Proteomes" id="UP000634805"/>
    </source>
</evidence>
<dbReference type="EMBL" id="CAJHIS010000044">
    <property type="protein sequence ID" value="CAD6494998.1"/>
    <property type="molecule type" value="Genomic_DNA"/>
</dbReference>
<evidence type="ECO:0000313" key="2">
    <source>
        <dbReference type="EMBL" id="CAD6494998.1"/>
    </source>
</evidence>
<accession>A0A811TKN1</accession>